<keyword evidence="8" id="KW-1185">Reference proteome</keyword>
<evidence type="ECO:0000256" key="6">
    <source>
        <dbReference type="ARBA" id="ARBA00031849"/>
    </source>
</evidence>
<comment type="similarity">
    <text evidence="2">Belongs to the AIM9 family.</text>
</comment>
<dbReference type="InterPro" id="IPR051035">
    <property type="entry name" value="Mito_inheritance_9"/>
</dbReference>
<dbReference type="OrthoDB" id="2831558at2759"/>
<proteinExistence type="inferred from homology"/>
<comment type="subcellular location">
    <subcellularLocation>
        <location evidence="1">Mitochondrion</location>
    </subcellularLocation>
</comment>
<evidence type="ECO:0000256" key="2">
    <source>
        <dbReference type="ARBA" id="ARBA00005543"/>
    </source>
</evidence>
<dbReference type="VEuPathDB" id="FungiDB:yc1106_05341"/>
<dbReference type="AlphaFoldDB" id="A0A9Q9DST7"/>
<accession>A0A9Q9DST7</accession>
<evidence type="ECO:0000313" key="8">
    <source>
        <dbReference type="Proteomes" id="UP001056012"/>
    </source>
</evidence>
<evidence type="ECO:0000256" key="3">
    <source>
        <dbReference type="ARBA" id="ARBA00016197"/>
    </source>
</evidence>
<evidence type="ECO:0000313" key="7">
    <source>
        <dbReference type="EMBL" id="USP78067.1"/>
    </source>
</evidence>
<dbReference type="InterPro" id="IPR011009">
    <property type="entry name" value="Kinase-like_dom_sf"/>
</dbReference>
<protein>
    <recommendedName>
        <fullName evidence="3">Altered inheritance of mitochondria protein 9, mitochondrial</fullName>
    </recommendedName>
    <alternativeName>
        <fullName evidence="6">Found in mitochondrial proteome protein 29</fullName>
    </alternativeName>
</protein>
<evidence type="ECO:0000256" key="4">
    <source>
        <dbReference type="ARBA" id="ARBA00022946"/>
    </source>
</evidence>
<keyword evidence="5" id="KW-0496">Mitochondrion</keyword>
<dbReference type="Proteomes" id="UP001056012">
    <property type="component" value="Chromosome 4"/>
</dbReference>
<dbReference type="GO" id="GO:0005739">
    <property type="term" value="C:mitochondrion"/>
    <property type="evidence" value="ECO:0007669"/>
    <property type="project" value="UniProtKB-SubCell"/>
</dbReference>
<name>A0A9Q9DST7_CURCL</name>
<reference evidence="7" key="1">
    <citation type="submission" date="2021-12" db="EMBL/GenBank/DDBJ databases">
        <title>Curvularia clavata genome.</title>
        <authorList>
            <person name="Cao Y."/>
        </authorList>
    </citation>
    <scope>NUCLEOTIDE SEQUENCE</scope>
    <source>
        <strain evidence="7">Yc1106</strain>
    </source>
</reference>
<evidence type="ECO:0000256" key="5">
    <source>
        <dbReference type="ARBA" id="ARBA00023128"/>
    </source>
</evidence>
<dbReference type="SUPFAM" id="SSF56112">
    <property type="entry name" value="Protein kinase-like (PK-like)"/>
    <property type="match status" value="1"/>
</dbReference>
<dbReference type="PANTHER" id="PTHR36091:SF1">
    <property type="entry name" value="ALTERED INHERITANCE OF MITOCHONDRIA PROTEIN 9, MITOCHONDRIAL"/>
    <property type="match status" value="1"/>
</dbReference>
<sequence>MTSRPKRSMLEVRNDLLYRLRWNVFGPLDEIEIRTGPWDQTTDVPLFGHPLAKESIAVPPVSRIDKLCIAECLDRVDYRMEEAYQYKPPPPLTIHNEDGSAISIGQFVTEAHAYLNLHAEALKDAKGRLYGIPGETDPITGICTIVDHYLPPSTRLFFKRVDAVQIGEINQFSVSVFAEGEMFITAEDFWDRQLVGVRFCPDPYRYTSGRWLRDDALEQESRLIHFDFDALCRRVLALCPGASSITSYEKKEGGFNRVFIFHTDNAKRIVAGLSFAFAGLARMTTSSEVATIQYSETNVPIPKILDWSDDASNAIGSEYIIMEHASGIPLHERWPTMDVSDQIRCIETICQKLKEIVDLNFPAYGSLYFAETPHIPTTSKLLLNRKYYHDIKPSQGPWLNINDYSDGLIDTGISRIPPAESISKRPRYQGSIDTHKKLLNYGRAMIKEMAKSPQIQNIASPMMFHPDLHKRNIFVSDEDPTVVSAIIDWQSTSIEPAFWYADSTPDFAQPILDPSGEDRIEPKSEACAKAYDYCVQFLAPKLFAARSTDEDYLRPFRYCYRTWEDGAVAFRE</sequence>
<gene>
    <name evidence="7" type="ORF">yc1106_05341</name>
</gene>
<organism evidence="7 8">
    <name type="scientific">Curvularia clavata</name>
    <dbReference type="NCBI Taxonomy" id="95742"/>
    <lineage>
        <taxon>Eukaryota</taxon>
        <taxon>Fungi</taxon>
        <taxon>Dikarya</taxon>
        <taxon>Ascomycota</taxon>
        <taxon>Pezizomycotina</taxon>
        <taxon>Dothideomycetes</taxon>
        <taxon>Pleosporomycetidae</taxon>
        <taxon>Pleosporales</taxon>
        <taxon>Pleosporineae</taxon>
        <taxon>Pleosporaceae</taxon>
        <taxon>Curvularia</taxon>
    </lineage>
</organism>
<dbReference type="PANTHER" id="PTHR36091">
    <property type="entry name" value="ALTERED INHERITANCE OF MITOCHONDRIA PROTEIN 9, MITOCHONDRIAL"/>
    <property type="match status" value="1"/>
</dbReference>
<dbReference type="EMBL" id="CP089277">
    <property type="protein sequence ID" value="USP78067.1"/>
    <property type="molecule type" value="Genomic_DNA"/>
</dbReference>
<evidence type="ECO:0000256" key="1">
    <source>
        <dbReference type="ARBA" id="ARBA00004173"/>
    </source>
</evidence>
<keyword evidence="4" id="KW-0809">Transit peptide</keyword>